<gene>
    <name evidence="1" type="ORF">BEU04_01330</name>
</gene>
<dbReference type="EMBL" id="MIYU01000012">
    <property type="protein sequence ID" value="OIR16608.1"/>
    <property type="molecule type" value="Genomic_DNA"/>
</dbReference>
<organism evidence="1 2">
    <name type="scientific">Marine Group III euryarchaeote CG-Bathy1</name>
    <dbReference type="NCBI Taxonomy" id="1889001"/>
    <lineage>
        <taxon>Archaea</taxon>
        <taxon>Methanobacteriati</taxon>
        <taxon>Thermoplasmatota</taxon>
        <taxon>Thermoplasmata</taxon>
        <taxon>Candidatus Thermoprofundales</taxon>
    </lineage>
</organism>
<protein>
    <submittedName>
        <fullName evidence="1">Uncharacterized protein</fullName>
    </submittedName>
</protein>
<name>A0A1J5TK99_9ARCH</name>
<evidence type="ECO:0000313" key="2">
    <source>
        <dbReference type="Proteomes" id="UP000183815"/>
    </source>
</evidence>
<accession>A0A1J5TK99</accession>
<dbReference type="AlphaFoldDB" id="A0A1J5TK99"/>
<dbReference type="Proteomes" id="UP000183815">
    <property type="component" value="Unassembled WGS sequence"/>
</dbReference>
<comment type="caution">
    <text evidence="1">The sequence shown here is derived from an EMBL/GenBank/DDBJ whole genome shotgun (WGS) entry which is preliminary data.</text>
</comment>
<reference evidence="1 2" key="1">
    <citation type="submission" date="2016-08" db="EMBL/GenBank/DDBJ databases">
        <title>New Insights into Marine Group III Euryarchaeota, from dark to light.</title>
        <authorList>
            <person name="Haro-Moreno J.M."/>
            <person name="Rodriguez-Valera F."/>
            <person name="Lopez-Garcia P."/>
            <person name="Moreira D."/>
            <person name="Martin-Cuadrado A.B."/>
        </authorList>
    </citation>
    <scope>NUCLEOTIDE SEQUENCE [LARGE SCALE GENOMIC DNA]</scope>
    <source>
        <strain evidence="1">CG-Bathy1</strain>
    </source>
</reference>
<evidence type="ECO:0000313" key="1">
    <source>
        <dbReference type="EMBL" id="OIR16608.1"/>
    </source>
</evidence>
<sequence length="98" mass="11462">MFRAKNIKIFMPDCEKIEEFKDVEFQSNPEMELLVIFTNEGEHAEVYSGMKYKIIMEGNGAKESYDMAQRAHTMSQEQMKMMLDREEGTENQFYSGIG</sequence>
<proteinExistence type="predicted"/>